<dbReference type="SUPFAM" id="SSF55874">
    <property type="entry name" value="ATPase domain of HSP90 chaperone/DNA topoisomerase II/histidine kinase"/>
    <property type="match status" value="1"/>
</dbReference>
<dbReference type="SUPFAM" id="SSF55785">
    <property type="entry name" value="PYP-like sensor domain (PAS domain)"/>
    <property type="match status" value="1"/>
</dbReference>
<keyword evidence="9" id="KW-0902">Two-component regulatory system</keyword>
<dbReference type="InterPro" id="IPR004358">
    <property type="entry name" value="Sig_transdc_His_kin-like_C"/>
</dbReference>
<dbReference type="NCBIfam" id="NF008293">
    <property type="entry name" value="PRK11073.1"/>
    <property type="match status" value="1"/>
</dbReference>
<dbReference type="Gene3D" id="3.30.565.10">
    <property type="entry name" value="Histidine kinase-like ATPase, C-terminal domain"/>
    <property type="match status" value="1"/>
</dbReference>
<evidence type="ECO:0000256" key="2">
    <source>
        <dbReference type="ARBA" id="ARBA00012438"/>
    </source>
</evidence>
<dbReference type="PROSITE" id="PS50112">
    <property type="entry name" value="PAS"/>
    <property type="match status" value="1"/>
</dbReference>
<keyword evidence="4" id="KW-0808">Transferase</keyword>
<organism evidence="17 18">
    <name type="scientific">Frischella japonica</name>
    <dbReference type="NCBI Taxonomy" id="2741544"/>
    <lineage>
        <taxon>Bacteria</taxon>
        <taxon>Pseudomonadati</taxon>
        <taxon>Pseudomonadota</taxon>
        <taxon>Gammaproteobacteria</taxon>
        <taxon>Orbales</taxon>
        <taxon>Orbaceae</taxon>
        <taxon>Frischella</taxon>
    </lineage>
</organism>
<evidence type="ECO:0000256" key="9">
    <source>
        <dbReference type="ARBA" id="ARBA00023012"/>
    </source>
</evidence>
<dbReference type="InterPro" id="IPR036890">
    <property type="entry name" value="HATPase_C_sf"/>
</dbReference>
<dbReference type="SUPFAM" id="SSF47384">
    <property type="entry name" value="Homodimeric domain of signal transducing histidine kinase"/>
    <property type="match status" value="1"/>
</dbReference>
<evidence type="ECO:0000256" key="6">
    <source>
        <dbReference type="ARBA" id="ARBA00022777"/>
    </source>
</evidence>
<keyword evidence="10" id="KW-0535">Nitrogen fixation</keyword>
<evidence type="ECO:0000256" key="12">
    <source>
        <dbReference type="ARBA" id="ARBA00039567"/>
    </source>
</evidence>
<keyword evidence="18" id="KW-1185">Reference proteome</keyword>
<evidence type="ECO:0000256" key="10">
    <source>
        <dbReference type="ARBA" id="ARBA00023231"/>
    </source>
</evidence>
<comment type="caution">
    <text evidence="17">The sequence shown here is derived from an EMBL/GenBank/DDBJ whole genome shotgun (WGS) entry which is preliminary data.</text>
</comment>
<evidence type="ECO:0000256" key="13">
    <source>
        <dbReference type="ARBA" id="ARBA00042313"/>
    </source>
</evidence>
<dbReference type="InterPro" id="IPR036097">
    <property type="entry name" value="HisK_dim/P_sf"/>
</dbReference>
<evidence type="ECO:0000313" key="17">
    <source>
        <dbReference type="EMBL" id="MBC9131946.1"/>
    </source>
</evidence>
<comment type="function">
    <text evidence="11">Member of the two-component regulatory system NtrB/NtrC, which controls expression of the nitrogen-regulated (ntr) genes in response to nitrogen limitation. Under conditions of nitrogen limitation, NtrB autophosphorylates and transfers the phosphoryl group to NtrC. In the presence of nitrogen, acts as a phosphatase that dephosphorylates and inactivates NtrC.</text>
</comment>
<dbReference type="InterPro" id="IPR035965">
    <property type="entry name" value="PAS-like_dom_sf"/>
</dbReference>
<reference evidence="17 18" key="1">
    <citation type="submission" date="2020-06" db="EMBL/GenBank/DDBJ databases">
        <title>Frischella cerana isolated from Apis cerana gut homogenate.</title>
        <authorList>
            <person name="Wolter L.A."/>
            <person name="Suenami S."/>
            <person name="Miyazaki R."/>
        </authorList>
    </citation>
    <scope>NUCLEOTIDE SEQUENCE [LARGE SCALE GENOMIC DNA]</scope>
    <source>
        <strain evidence="17 18">Ac13</strain>
    </source>
</reference>
<feature type="domain" description="Histidine kinase" evidence="15">
    <location>
        <begin position="136"/>
        <end position="349"/>
    </location>
</feature>
<accession>A0ABR7R0E8</accession>
<feature type="domain" description="PAS" evidence="16">
    <location>
        <begin position="5"/>
        <end position="49"/>
    </location>
</feature>
<protein>
    <recommendedName>
        <fullName evidence="12">Sensory histidine kinase/phosphatase NtrB</fullName>
        <ecNumber evidence="2">2.7.13.3</ecNumber>
    </recommendedName>
    <alternativeName>
        <fullName evidence="13">Nitrogen regulation protein NR(II)</fullName>
    </alternativeName>
    <alternativeName>
        <fullName evidence="14">Nitrogen regulator II</fullName>
    </alternativeName>
</protein>
<dbReference type="EMBL" id="JABURY010000021">
    <property type="protein sequence ID" value="MBC9131946.1"/>
    <property type="molecule type" value="Genomic_DNA"/>
</dbReference>
<name>A0ABR7R0E8_9GAMM</name>
<keyword evidence="7" id="KW-0378">Hydrolase</keyword>
<gene>
    <name evidence="17" type="primary">glnL</name>
    <name evidence="17" type="ORF">FcAc13_11610</name>
</gene>
<evidence type="ECO:0000256" key="8">
    <source>
        <dbReference type="ARBA" id="ARBA00022840"/>
    </source>
</evidence>
<evidence type="ECO:0000256" key="1">
    <source>
        <dbReference type="ARBA" id="ARBA00000085"/>
    </source>
</evidence>
<dbReference type="Pfam" id="PF00512">
    <property type="entry name" value="HisKA"/>
    <property type="match status" value="1"/>
</dbReference>
<evidence type="ECO:0000256" key="5">
    <source>
        <dbReference type="ARBA" id="ARBA00022741"/>
    </source>
</evidence>
<evidence type="ECO:0000256" key="14">
    <source>
        <dbReference type="ARBA" id="ARBA00043094"/>
    </source>
</evidence>
<proteinExistence type="predicted"/>
<comment type="catalytic activity">
    <reaction evidence="1">
        <text>ATP + protein L-histidine = ADP + protein N-phospho-L-histidine.</text>
        <dbReference type="EC" id="2.7.13.3"/>
    </reaction>
</comment>
<dbReference type="SMART" id="SM00091">
    <property type="entry name" value="PAS"/>
    <property type="match status" value="1"/>
</dbReference>
<keyword evidence="3" id="KW-0597">Phosphoprotein</keyword>
<dbReference type="Pfam" id="PF00989">
    <property type="entry name" value="PAS"/>
    <property type="match status" value="1"/>
</dbReference>
<evidence type="ECO:0000313" key="18">
    <source>
        <dbReference type="Proteomes" id="UP000651208"/>
    </source>
</evidence>
<evidence type="ECO:0000259" key="15">
    <source>
        <dbReference type="PROSITE" id="PS50109"/>
    </source>
</evidence>
<keyword evidence="8" id="KW-0067">ATP-binding</keyword>
<dbReference type="PRINTS" id="PR00344">
    <property type="entry name" value="BCTRLSENSOR"/>
</dbReference>
<dbReference type="PROSITE" id="PS50109">
    <property type="entry name" value="HIS_KIN"/>
    <property type="match status" value="1"/>
</dbReference>
<dbReference type="InterPro" id="IPR000014">
    <property type="entry name" value="PAS"/>
</dbReference>
<dbReference type="PANTHER" id="PTHR43065">
    <property type="entry name" value="SENSOR HISTIDINE KINASE"/>
    <property type="match status" value="1"/>
</dbReference>
<keyword evidence="5" id="KW-0547">Nucleotide-binding</keyword>
<dbReference type="EC" id="2.7.13.3" evidence="2"/>
<dbReference type="CDD" id="cd00082">
    <property type="entry name" value="HisKA"/>
    <property type="match status" value="1"/>
</dbReference>
<sequence>MVVESLSETDAILNTLLTNILLLDNQLNIIYANTAAQQLLAQSTKKLYGGYFPDLLSYTSLDISLMNTALSQGQGFTDNEVNIVINDQLSVLSLTAQPFANDRILIEMTPLNNHKRLSQEQLQHAQQTAARDLVRGLAHEIKNPLGGLRGAAQLLSRELPNNELQEYTQVIIEQADRLRNLVDRLLGPQQLLQQKVLNIHQALERTYALLKLEKPDNIAIIRDYDPSLPELSHDPEQLEQVIINIIRNALQSLDTQANGMITIRTRTAFQVTIHGTRYRLCARIDIEDNGPGVPVHLQDTLFYPLVSGRQNGSGLGLSIARNIIDQHHGKIDFISWPTHTEFSIYLPIR</sequence>
<evidence type="ECO:0000259" key="16">
    <source>
        <dbReference type="PROSITE" id="PS50112"/>
    </source>
</evidence>
<dbReference type="Pfam" id="PF02518">
    <property type="entry name" value="HATPase_c"/>
    <property type="match status" value="1"/>
</dbReference>
<dbReference type="InterPro" id="IPR013767">
    <property type="entry name" value="PAS_fold"/>
</dbReference>
<keyword evidence="6" id="KW-0418">Kinase</keyword>
<dbReference type="Gene3D" id="1.10.287.130">
    <property type="match status" value="1"/>
</dbReference>
<evidence type="ECO:0000256" key="11">
    <source>
        <dbReference type="ARBA" id="ARBA00037696"/>
    </source>
</evidence>
<evidence type="ECO:0000256" key="3">
    <source>
        <dbReference type="ARBA" id="ARBA00022553"/>
    </source>
</evidence>
<dbReference type="RefSeq" id="WP_187756378.1">
    <property type="nucleotide sequence ID" value="NZ_JABURY010000021.1"/>
</dbReference>
<evidence type="ECO:0000256" key="7">
    <source>
        <dbReference type="ARBA" id="ARBA00022801"/>
    </source>
</evidence>
<dbReference type="InterPro" id="IPR003594">
    <property type="entry name" value="HATPase_dom"/>
</dbReference>
<dbReference type="SMART" id="SM00388">
    <property type="entry name" value="HisKA"/>
    <property type="match status" value="1"/>
</dbReference>
<dbReference type="PANTHER" id="PTHR43065:SF16">
    <property type="entry name" value="SENSORY HISTIDINE KINASE_PHOSPHATASE NTRB"/>
    <property type="match status" value="1"/>
</dbReference>
<dbReference type="Gene3D" id="3.30.450.20">
    <property type="entry name" value="PAS domain"/>
    <property type="match status" value="1"/>
</dbReference>
<dbReference type="InterPro" id="IPR003661">
    <property type="entry name" value="HisK_dim/P_dom"/>
</dbReference>
<evidence type="ECO:0000256" key="4">
    <source>
        <dbReference type="ARBA" id="ARBA00022679"/>
    </source>
</evidence>
<dbReference type="InterPro" id="IPR005467">
    <property type="entry name" value="His_kinase_dom"/>
</dbReference>
<dbReference type="Proteomes" id="UP000651208">
    <property type="component" value="Unassembled WGS sequence"/>
</dbReference>
<dbReference type="SMART" id="SM00387">
    <property type="entry name" value="HATPase_c"/>
    <property type="match status" value="1"/>
</dbReference>